<feature type="region of interest" description="Disordered" evidence="1">
    <location>
        <begin position="54"/>
        <end position="76"/>
    </location>
</feature>
<comment type="caution">
    <text evidence="2">The sequence shown here is derived from an EMBL/GenBank/DDBJ whole genome shotgun (WGS) entry which is preliminary data.</text>
</comment>
<accession>A0A176VYE1</accession>
<proteinExistence type="predicted"/>
<dbReference type="AlphaFoldDB" id="A0A176VYE1"/>
<dbReference type="EMBL" id="LVLJ01002341">
    <property type="protein sequence ID" value="OAE25381.1"/>
    <property type="molecule type" value="Genomic_DNA"/>
</dbReference>
<keyword evidence="3" id="KW-1185">Reference proteome</keyword>
<sequence>MAKLLGGEGNIWEAWEHGGRALKIRPESPEEQATPAIWHCHWRSGPLIRSTSSASVQGLQGLQGRAGQGRAGPQSLTHSLVTKSNHSAQKYKRESFYCPNLGVQDSIEPLSNRAAAPAGRNGKLHFSSWLSSSAMDYPWGTQQRERRPDIIGS</sequence>
<evidence type="ECO:0000256" key="1">
    <source>
        <dbReference type="SAM" id="MobiDB-lite"/>
    </source>
</evidence>
<evidence type="ECO:0000313" key="3">
    <source>
        <dbReference type="Proteomes" id="UP000077202"/>
    </source>
</evidence>
<organism evidence="2 3">
    <name type="scientific">Marchantia polymorpha subsp. ruderalis</name>
    <dbReference type="NCBI Taxonomy" id="1480154"/>
    <lineage>
        <taxon>Eukaryota</taxon>
        <taxon>Viridiplantae</taxon>
        <taxon>Streptophyta</taxon>
        <taxon>Embryophyta</taxon>
        <taxon>Marchantiophyta</taxon>
        <taxon>Marchantiopsida</taxon>
        <taxon>Marchantiidae</taxon>
        <taxon>Marchantiales</taxon>
        <taxon>Marchantiaceae</taxon>
        <taxon>Marchantia</taxon>
    </lineage>
</organism>
<evidence type="ECO:0000313" key="2">
    <source>
        <dbReference type="EMBL" id="OAE25381.1"/>
    </source>
</evidence>
<protein>
    <submittedName>
        <fullName evidence="2">Uncharacterized protein</fullName>
    </submittedName>
</protein>
<dbReference type="Proteomes" id="UP000077202">
    <property type="component" value="Unassembled WGS sequence"/>
</dbReference>
<gene>
    <name evidence="2" type="ORF">AXG93_4620s1960</name>
</gene>
<name>A0A176VYE1_MARPO</name>
<reference evidence="2" key="1">
    <citation type="submission" date="2016-03" db="EMBL/GenBank/DDBJ databases">
        <title>Mechanisms controlling the formation of the plant cell surface in tip-growing cells are functionally conserved among land plants.</title>
        <authorList>
            <person name="Honkanen S."/>
            <person name="Jones V.A."/>
            <person name="Morieri G."/>
            <person name="Champion C."/>
            <person name="Hetherington A.J."/>
            <person name="Kelly S."/>
            <person name="Saint-Marcoux D."/>
            <person name="Proust H."/>
            <person name="Prescott H."/>
            <person name="Dolan L."/>
        </authorList>
    </citation>
    <scope>NUCLEOTIDE SEQUENCE [LARGE SCALE GENOMIC DNA]</scope>
    <source>
        <tissue evidence="2">Whole gametophyte</tissue>
    </source>
</reference>